<dbReference type="InterPro" id="IPR017451">
    <property type="entry name" value="F-box-assoc_interact_dom"/>
</dbReference>
<keyword evidence="4" id="KW-1185">Reference proteome</keyword>
<evidence type="ECO:0000313" key="4">
    <source>
        <dbReference type="Proteomes" id="UP000222542"/>
    </source>
</evidence>
<evidence type="ECO:0000256" key="1">
    <source>
        <dbReference type="SAM" id="MobiDB-lite"/>
    </source>
</evidence>
<evidence type="ECO:0000313" key="3">
    <source>
        <dbReference type="EMBL" id="PHT85383.1"/>
    </source>
</evidence>
<name>A0A2G2ZTU1_CAPAN</name>
<reference evidence="3 4" key="1">
    <citation type="journal article" date="2014" name="Nat. Genet.">
        <title>Genome sequence of the hot pepper provides insights into the evolution of pungency in Capsicum species.</title>
        <authorList>
            <person name="Kim S."/>
            <person name="Park M."/>
            <person name="Yeom S.I."/>
            <person name="Kim Y.M."/>
            <person name="Lee J.M."/>
            <person name="Lee H.A."/>
            <person name="Seo E."/>
            <person name="Choi J."/>
            <person name="Cheong K."/>
            <person name="Kim K.T."/>
            <person name="Jung K."/>
            <person name="Lee G.W."/>
            <person name="Oh S.K."/>
            <person name="Bae C."/>
            <person name="Kim S.B."/>
            <person name="Lee H.Y."/>
            <person name="Kim S.Y."/>
            <person name="Kim M.S."/>
            <person name="Kang B.C."/>
            <person name="Jo Y.D."/>
            <person name="Yang H.B."/>
            <person name="Jeong H.J."/>
            <person name="Kang W.H."/>
            <person name="Kwon J.K."/>
            <person name="Shin C."/>
            <person name="Lim J.Y."/>
            <person name="Park J.H."/>
            <person name="Huh J.H."/>
            <person name="Kim J.S."/>
            <person name="Kim B.D."/>
            <person name="Cohen O."/>
            <person name="Paran I."/>
            <person name="Suh M.C."/>
            <person name="Lee S.B."/>
            <person name="Kim Y.K."/>
            <person name="Shin Y."/>
            <person name="Noh S.J."/>
            <person name="Park J."/>
            <person name="Seo Y.S."/>
            <person name="Kwon S.Y."/>
            <person name="Kim H.A."/>
            <person name="Park J.M."/>
            <person name="Kim H.J."/>
            <person name="Choi S.B."/>
            <person name="Bosland P.W."/>
            <person name="Reeves G."/>
            <person name="Jo S.H."/>
            <person name="Lee B.W."/>
            <person name="Cho H.T."/>
            <person name="Choi H.S."/>
            <person name="Lee M.S."/>
            <person name="Yu Y."/>
            <person name="Do Choi Y."/>
            <person name="Park B.S."/>
            <person name="van Deynze A."/>
            <person name="Ashrafi H."/>
            <person name="Hill T."/>
            <person name="Kim W.T."/>
            <person name="Pai H.S."/>
            <person name="Ahn H.K."/>
            <person name="Yeam I."/>
            <person name="Giovannoni J.J."/>
            <person name="Rose J.K."/>
            <person name="Sorensen I."/>
            <person name="Lee S.J."/>
            <person name="Kim R.W."/>
            <person name="Choi I.Y."/>
            <person name="Choi B.S."/>
            <person name="Lim J.S."/>
            <person name="Lee Y.H."/>
            <person name="Choi D."/>
        </authorList>
    </citation>
    <scope>NUCLEOTIDE SEQUENCE [LARGE SCALE GENOMIC DNA]</scope>
    <source>
        <strain evidence="4">cv. CM334</strain>
    </source>
</reference>
<dbReference type="STRING" id="4072.A0A2G2ZTU1"/>
<comment type="caution">
    <text evidence="3">The sequence shown here is derived from an EMBL/GenBank/DDBJ whole genome shotgun (WGS) entry which is preliminary data.</text>
</comment>
<organism evidence="3 4">
    <name type="scientific">Capsicum annuum</name>
    <name type="common">Capsicum pepper</name>
    <dbReference type="NCBI Taxonomy" id="4072"/>
    <lineage>
        <taxon>Eukaryota</taxon>
        <taxon>Viridiplantae</taxon>
        <taxon>Streptophyta</taxon>
        <taxon>Embryophyta</taxon>
        <taxon>Tracheophyta</taxon>
        <taxon>Spermatophyta</taxon>
        <taxon>Magnoliopsida</taxon>
        <taxon>eudicotyledons</taxon>
        <taxon>Gunneridae</taxon>
        <taxon>Pentapetalae</taxon>
        <taxon>asterids</taxon>
        <taxon>lamiids</taxon>
        <taxon>Solanales</taxon>
        <taxon>Solanaceae</taxon>
        <taxon>Solanoideae</taxon>
        <taxon>Capsiceae</taxon>
        <taxon>Capsicum</taxon>
    </lineage>
</organism>
<sequence length="274" mass="31822">MYGFGYDEFYDDYKLLGTFCRKSKFDRGELKIYSLKSDSWGSVDDCRLRKCKSREEVYISGIIVKGKLHWPNAKVNGLISDYKEWNIISFDLANEKWGEVEHPCYKEGYIHLYLGVLGSDLSIFCDNATSHVDFWVMKEYGVKQSWTKMLTVNYPFDTPWCDFYLPCFMSNKGEIFFRFVKYPMIYKLKDSSFRYSEAEAINGVQLAAMSQQIAQLTRAVAQSIAQNEVMLKTVEELKKQMVSMTRRRRNHSLSPDSSSEEEMGSDEEFVGATP</sequence>
<feature type="domain" description="F-box associated beta-propeller type 1" evidence="2">
    <location>
        <begin position="2"/>
        <end position="168"/>
    </location>
</feature>
<reference evidence="3 4" key="2">
    <citation type="journal article" date="2017" name="Genome Biol.">
        <title>New reference genome sequences of hot pepper reveal the massive evolution of plant disease-resistance genes by retroduplication.</title>
        <authorList>
            <person name="Kim S."/>
            <person name="Park J."/>
            <person name="Yeom S.I."/>
            <person name="Kim Y.M."/>
            <person name="Seo E."/>
            <person name="Kim K.T."/>
            <person name="Kim M.S."/>
            <person name="Lee J.M."/>
            <person name="Cheong K."/>
            <person name="Shin H.S."/>
            <person name="Kim S.B."/>
            <person name="Han K."/>
            <person name="Lee J."/>
            <person name="Park M."/>
            <person name="Lee H.A."/>
            <person name="Lee H.Y."/>
            <person name="Lee Y."/>
            <person name="Oh S."/>
            <person name="Lee J.H."/>
            <person name="Choi E."/>
            <person name="Choi E."/>
            <person name="Lee S.E."/>
            <person name="Jeon J."/>
            <person name="Kim H."/>
            <person name="Choi G."/>
            <person name="Song H."/>
            <person name="Lee J."/>
            <person name="Lee S.C."/>
            <person name="Kwon J.K."/>
            <person name="Lee H.Y."/>
            <person name="Koo N."/>
            <person name="Hong Y."/>
            <person name="Kim R.W."/>
            <person name="Kang W.H."/>
            <person name="Huh J.H."/>
            <person name="Kang B.C."/>
            <person name="Yang T.J."/>
            <person name="Lee Y.H."/>
            <person name="Bennetzen J.L."/>
            <person name="Choi D."/>
        </authorList>
    </citation>
    <scope>NUCLEOTIDE SEQUENCE [LARGE SCALE GENOMIC DNA]</scope>
    <source>
        <strain evidence="4">cv. CM334</strain>
    </source>
</reference>
<dbReference type="PANTHER" id="PTHR31672">
    <property type="entry name" value="BNACNNG10540D PROTEIN"/>
    <property type="match status" value="1"/>
</dbReference>
<dbReference type="EMBL" id="AYRZ02000003">
    <property type="protein sequence ID" value="PHT85383.1"/>
    <property type="molecule type" value="Genomic_DNA"/>
</dbReference>
<dbReference type="PANTHER" id="PTHR31672:SF13">
    <property type="entry name" value="F-BOX PROTEIN CPR30-LIKE"/>
    <property type="match status" value="1"/>
</dbReference>
<proteinExistence type="predicted"/>
<dbReference type="Pfam" id="PF07734">
    <property type="entry name" value="FBA_1"/>
    <property type="match status" value="1"/>
</dbReference>
<gene>
    <name evidence="3" type="ORF">T459_07489</name>
</gene>
<dbReference type="InterPro" id="IPR006527">
    <property type="entry name" value="F-box-assoc_dom_typ1"/>
</dbReference>
<dbReference type="AlphaFoldDB" id="A0A2G2ZTU1"/>
<accession>A0A2G2ZTU1</accession>
<feature type="region of interest" description="Disordered" evidence="1">
    <location>
        <begin position="245"/>
        <end position="274"/>
    </location>
</feature>
<dbReference type="Proteomes" id="UP000222542">
    <property type="component" value="Unassembled WGS sequence"/>
</dbReference>
<evidence type="ECO:0000259" key="2">
    <source>
        <dbReference type="Pfam" id="PF07734"/>
    </source>
</evidence>
<protein>
    <recommendedName>
        <fullName evidence="2">F-box associated beta-propeller type 1 domain-containing protein</fullName>
    </recommendedName>
</protein>
<feature type="compositionally biased region" description="Acidic residues" evidence="1">
    <location>
        <begin position="258"/>
        <end position="274"/>
    </location>
</feature>
<dbReference type="NCBIfam" id="TIGR01640">
    <property type="entry name" value="F_box_assoc_1"/>
    <property type="match status" value="1"/>
</dbReference>
<dbReference type="Gramene" id="PHT85383">
    <property type="protein sequence ID" value="PHT85383"/>
    <property type="gene ID" value="T459_07489"/>
</dbReference>
<dbReference type="InterPro" id="IPR050796">
    <property type="entry name" value="SCF_F-box_component"/>
</dbReference>